<evidence type="ECO:0000313" key="2">
    <source>
        <dbReference type="WBParaSite" id="MCU_002202-RA"/>
    </source>
</evidence>
<feature type="signal peptide" evidence="1">
    <location>
        <begin position="1"/>
        <end position="25"/>
    </location>
</feature>
<evidence type="ECO:0000256" key="1">
    <source>
        <dbReference type="SAM" id="SignalP"/>
    </source>
</evidence>
<sequence length="329" mass="37205">MTSRMSARSLSLLALALSLGYVASADLHLLNIKQSRVYASSVASGSAPEYAVDQELNSTGPTCFQSLPGVYDASEYSWLVVDLGIITRNISELRIALNPDVQSNTTLSSVEVFVTKNMHTVVHYGNSADTRLPWSSYKFCGSTSSGHLTATSAEVQCKYPLDGRWIILRRKLEPLVICLLAVYVEKYQDECFKMVNSTSREHISGFQFRLERHISLEQCRDSCLETPICQAIVFTRKSRRIGICRHFRSFMDESSSYIECGSRCHLEENVCHRGRAFPLLPLESTSLANESIWEIARLQDAEKSKNLHIRFYAFRFKGRILCKARRCSK</sequence>
<accession>A0A5K3EQA4</accession>
<dbReference type="WBParaSite" id="MCU_002202-RA">
    <property type="protein sequence ID" value="MCU_002202-RA"/>
    <property type="gene ID" value="MCU_002202"/>
</dbReference>
<dbReference type="AlphaFoldDB" id="A0A5K3EQA4"/>
<protein>
    <submittedName>
        <fullName evidence="2">Apple domain-containing protein</fullName>
    </submittedName>
</protein>
<name>A0A5K3EQA4_MESCO</name>
<organism evidence="2">
    <name type="scientific">Mesocestoides corti</name>
    <name type="common">Flatworm</name>
    <dbReference type="NCBI Taxonomy" id="53468"/>
    <lineage>
        <taxon>Eukaryota</taxon>
        <taxon>Metazoa</taxon>
        <taxon>Spiralia</taxon>
        <taxon>Lophotrochozoa</taxon>
        <taxon>Platyhelminthes</taxon>
        <taxon>Cestoda</taxon>
        <taxon>Eucestoda</taxon>
        <taxon>Cyclophyllidea</taxon>
        <taxon>Mesocestoididae</taxon>
        <taxon>Mesocestoides</taxon>
    </lineage>
</organism>
<feature type="chain" id="PRO_5024403893" evidence="1">
    <location>
        <begin position="26"/>
        <end position="329"/>
    </location>
</feature>
<dbReference type="Gene3D" id="2.60.120.260">
    <property type="entry name" value="Galactose-binding domain-like"/>
    <property type="match status" value="1"/>
</dbReference>
<keyword evidence="1" id="KW-0732">Signal</keyword>
<reference evidence="2" key="1">
    <citation type="submission" date="2019-11" db="UniProtKB">
        <authorList>
            <consortium name="WormBaseParasite"/>
        </authorList>
    </citation>
    <scope>IDENTIFICATION</scope>
</reference>
<proteinExistence type="predicted"/>